<sequence>MSFHSRKESHEAVPGEIRWEEPVVNHVELPPNPSQYLPANDASNLLSVTVDDPLEYLFDESCFDDRAGDFAAMTACKAAGNNSAMVEEMNTALEASESNVSQSPLVTDDIDTGGNPPDFLLSSTFPPSTTPFNNRSASNDNIDIGNPTIGEAEKKLRGKSNQEKLNEMILALLQHEIEQVMLIAKDTGYSIQHVKKTLGTLRPRTEAKRPSAYNAAFAIKAQEVNQGRSPGQKLTASEIHALVKEDSELMKMIEDPVAAQDMIDEAMEIRHERLTHVHSSSQAASTDCTRHVNRWQLESKNLHHRTGASVLCVVTKGQYGTTIQGSYSGQGPIDDFLQDVFGVSIAYFSWMLEGYSCLWSKKRGHALMTAEMRTSLGTMINKGARHITGYNVRRILFPYYESECERQRVHIAHWPADIPLVAPSNLDTKQVQKLYASWKSGCTRWERMSLSDYKSLKSKLQARRNAGEVVDPPKRAQRSDKGSIHKKRKRNDSDTFEYMQAKRQKPAVVGMPSMAVNPKKQAKLIQASSNSNIGRKSATKPGTRKGKHGRPAGTNKASGKQAKKQKEADNMEDSGDSDKEIDLNDRSSFDDDDMSVDDDDDNNSVDVDDDMSVDDDDNVGEDFSDGDGEEEIDELEE</sequence>
<dbReference type="Proteomes" id="UP001383192">
    <property type="component" value="Unassembled WGS sequence"/>
</dbReference>
<reference evidence="2 3" key="1">
    <citation type="submission" date="2024-01" db="EMBL/GenBank/DDBJ databases">
        <title>A draft genome for a cacao thread blight-causing isolate of Paramarasmius palmivorus.</title>
        <authorList>
            <person name="Baruah I.K."/>
            <person name="Bukari Y."/>
            <person name="Amoako-Attah I."/>
            <person name="Meinhardt L.W."/>
            <person name="Bailey B.A."/>
            <person name="Cohen S.P."/>
        </authorList>
    </citation>
    <scope>NUCLEOTIDE SEQUENCE [LARGE SCALE GENOMIC DNA]</scope>
    <source>
        <strain evidence="2 3">GH-12</strain>
    </source>
</reference>
<evidence type="ECO:0000313" key="2">
    <source>
        <dbReference type="EMBL" id="KAK7021957.1"/>
    </source>
</evidence>
<evidence type="ECO:0008006" key="4">
    <source>
        <dbReference type="Google" id="ProtNLM"/>
    </source>
</evidence>
<feature type="compositionally biased region" description="Basic and acidic residues" evidence="1">
    <location>
        <begin position="576"/>
        <end position="589"/>
    </location>
</feature>
<feature type="region of interest" description="Disordered" evidence="1">
    <location>
        <begin position="518"/>
        <end position="637"/>
    </location>
</feature>
<gene>
    <name evidence="2" type="ORF">VNI00_017136</name>
</gene>
<feature type="region of interest" description="Disordered" evidence="1">
    <location>
        <begin position="462"/>
        <end position="494"/>
    </location>
</feature>
<organism evidence="2 3">
    <name type="scientific">Paramarasmius palmivorus</name>
    <dbReference type="NCBI Taxonomy" id="297713"/>
    <lineage>
        <taxon>Eukaryota</taxon>
        <taxon>Fungi</taxon>
        <taxon>Dikarya</taxon>
        <taxon>Basidiomycota</taxon>
        <taxon>Agaricomycotina</taxon>
        <taxon>Agaricomycetes</taxon>
        <taxon>Agaricomycetidae</taxon>
        <taxon>Agaricales</taxon>
        <taxon>Marasmiineae</taxon>
        <taxon>Marasmiaceae</taxon>
        <taxon>Paramarasmius</taxon>
    </lineage>
</organism>
<evidence type="ECO:0000313" key="3">
    <source>
        <dbReference type="Proteomes" id="UP001383192"/>
    </source>
</evidence>
<comment type="caution">
    <text evidence="2">The sequence shown here is derived from an EMBL/GenBank/DDBJ whole genome shotgun (WGS) entry which is preliminary data.</text>
</comment>
<keyword evidence="3" id="KW-1185">Reference proteome</keyword>
<accession>A0AAW0B6W5</accession>
<dbReference type="EMBL" id="JAYKXP010000157">
    <property type="protein sequence ID" value="KAK7021957.1"/>
    <property type="molecule type" value="Genomic_DNA"/>
</dbReference>
<proteinExistence type="predicted"/>
<protein>
    <recommendedName>
        <fullName evidence="4">Transposase</fullName>
    </recommendedName>
</protein>
<feature type="compositionally biased region" description="Acidic residues" evidence="1">
    <location>
        <begin position="590"/>
        <end position="637"/>
    </location>
</feature>
<dbReference type="AlphaFoldDB" id="A0AAW0B6W5"/>
<feature type="compositionally biased region" description="Basic and acidic residues" evidence="1">
    <location>
        <begin position="471"/>
        <end position="483"/>
    </location>
</feature>
<evidence type="ECO:0000256" key="1">
    <source>
        <dbReference type="SAM" id="MobiDB-lite"/>
    </source>
</evidence>
<name>A0AAW0B6W5_9AGAR</name>